<evidence type="ECO:0000256" key="1">
    <source>
        <dbReference type="ARBA" id="ARBA00004196"/>
    </source>
</evidence>
<evidence type="ECO:0000313" key="9">
    <source>
        <dbReference type="EMBL" id="RKD69512.1"/>
    </source>
</evidence>
<feature type="domain" description="Fe/B12 periplasmic-binding" evidence="8">
    <location>
        <begin position="65"/>
        <end position="323"/>
    </location>
</feature>
<evidence type="ECO:0000256" key="5">
    <source>
        <dbReference type="SAM" id="Coils"/>
    </source>
</evidence>
<dbReference type="InterPro" id="IPR002491">
    <property type="entry name" value="ABC_transptr_periplasmic_BD"/>
</dbReference>
<keyword evidence="3" id="KW-0813">Transport</keyword>
<evidence type="ECO:0000313" key="10">
    <source>
        <dbReference type="Proteomes" id="UP000285120"/>
    </source>
</evidence>
<dbReference type="AlphaFoldDB" id="A0A419UWJ6"/>
<accession>A0A419UWJ6</accession>
<feature type="chain" id="PRO_5038356667" evidence="7">
    <location>
        <begin position="24"/>
        <end position="323"/>
    </location>
</feature>
<comment type="caution">
    <text evidence="9">The sequence shown here is derived from an EMBL/GenBank/DDBJ whole genome shotgun (WGS) entry which is preliminary data.</text>
</comment>
<dbReference type="EMBL" id="RAPK01000011">
    <property type="protein sequence ID" value="RKD69512.1"/>
    <property type="molecule type" value="Genomic_DNA"/>
</dbReference>
<dbReference type="CDD" id="cd01138">
    <property type="entry name" value="FeuA"/>
    <property type="match status" value="1"/>
</dbReference>
<dbReference type="GO" id="GO:0030288">
    <property type="term" value="C:outer membrane-bounded periplasmic space"/>
    <property type="evidence" value="ECO:0007669"/>
    <property type="project" value="TreeGrafter"/>
</dbReference>
<comment type="subcellular location">
    <subcellularLocation>
        <location evidence="1">Cell envelope</location>
    </subcellularLocation>
</comment>
<keyword evidence="4 7" id="KW-0732">Signal</keyword>
<dbReference type="OrthoDB" id="2241086at2"/>
<evidence type="ECO:0000256" key="4">
    <source>
        <dbReference type="ARBA" id="ARBA00022729"/>
    </source>
</evidence>
<keyword evidence="10" id="KW-1185">Reference proteome</keyword>
<name>A0A419UWJ6_9BACL</name>
<dbReference type="PANTHER" id="PTHR30532">
    <property type="entry name" value="IRON III DICITRATE-BINDING PERIPLASMIC PROTEIN"/>
    <property type="match status" value="1"/>
</dbReference>
<dbReference type="GO" id="GO:1901678">
    <property type="term" value="P:iron coordination entity transport"/>
    <property type="evidence" value="ECO:0007669"/>
    <property type="project" value="UniProtKB-ARBA"/>
</dbReference>
<feature type="coiled-coil region" evidence="5">
    <location>
        <begin position="166"/>
        <end position="193"/>
    </location>
</feature>
<evidence type="ECO:0000256" key="6">
    <source>
        <dbReference type="SAM" id="MobiDB-lite"/>
    </source>
</evidence>
<feature type="region of interest" description="Disordered" evidence="6">
    <location>
        <begin position="28"/>
        <end position="56"/>
    </location>
</feature>
<evidence type="ECO:0000259" key="8">
    <source>
        <dbReference type="PROSITE" id="PS50983"/>
    </source>
</evidence>
<feature type="signal peptide" evidence="7">
    <location>
        <begin position="1"/>
        <end position="23"/>
    </location>
</feature>
<dbReference type="Gene3D" id="3.40.50.1980">
    <property type="entry name" value="Nitrogenase molybdenum iron protein domain"/>
    <property type="match status" value="2"/>
</dbReference>
<proteinExistence type="inferred from homology"/>
<dbReference type="Proteomes" id="UP000285120">
    <property type="component" value="Unassembled WGS sequence"/>
</dbReference>
<evidence type="ECO:0000256" key="2">
    <source>
        <dbReference type="ARBA" id="ARBA00008814"/>
    </source>
</evidence>
<dbReference type="SUPFAM" id="SSF53807">
    <property type="entry name" value="Helical backbone' metal receptor"/>
    <property type="match status" value="1"/>
</dbReference>
<comment type="similarity">
    <text evidence="2">Belongs to the bacterial solute-binding protein 8 family.</text>
</comment>
<dbReference type="PROSITE" id="PS51257">
    <property type="entry name" value="PROKAR_LIPOPROTEIN"/>
    <property type="match status" value="1"/>
</dbReference>
<dbReference type="Pfam" id="PF01497">
    <property type="entry name" value="Peripla_BP_2"/>
    <property type="match status" value="1"/>
</dbReference>
<dbReference type="PROSITE" id="PS50983">
    <property type="entry name" value="FE_B12_PBP"/>
    <property type="match status" value="1"/>
</dbReference>
<dbReference type="InterPro" id="IPR051313">
    <property type="entry name" value="Bact_iron-sidero_bind"/>
</dbReference>
<protein>
    <submittedName>
        <fullName evidence="9">Iron complex transport system substrate-binding protein</fullName>
    </submittedName>
</protein>
<evidence type="ECO:0000256" key="7">
    <source>
        <dbReference type="SAM" id="SignalP"/>
    </source>
</evidence>
<evidence type="ECO:0000256" key="3">
    <source>
        <dbReference type="ARBA" id="ARBA00022448"/>
    </source>
</evidence>
<keyword evidence="5" id="KW-0175">Coiled coil</keyword>
<reference evidence="9 10" key="1">
    <citation type="submission" date="2018-09" db="EMBL/GenBank/DDBJ databases">
        <title>Genomic Encyclopedia of Archaeal and Bacterial Type Strains, Phase II (KMG-II): from individual species to whole genera.</title>
        <authorList>
            <person name="Goeker M."/>
        </authorList>
    </citation>
    <scope>NUCLEOTIDE SEQUENCE [LARGE SCALE GENOMIC DNA]</scope>
    <source>
        <strain evidence="9 10">DSM 17008</strain>
    </source>
</reference>
<sequence>MYMLKKWTTAPGFLLCLAFFLSACGSSSEGNSDAGENEQAEESGSDTRTVTAENGEVEIPADPERVIALQFAGDLLALGIEPIGVDSTIKNNSEQLEEELADAEDVGDPSVEKVLEMEPDLIVAPTYLEENVISQLEQIAPTVTAPWAEMDAKEEVAYFGEMLGREEEADEWIASYEQQAEDAKEQISGIIESGETVGVYELSAKEIYVHTTPGRGSYNLYETLDLPAPDLVQEEVLDPGEQFAALSLETLPDYAADHMFVTVYEEGGVEEAEQLMESSIWKSLPAYQNDQIYMVPLEKFWFNDGVSLERQLDIQVEELTSGE</sequence>
<feature type="compositionally biased region" description="Acidic residues" evidence="6">
    <location>
        <begin position="35"/>
        <end position="44"/>
    </location>
</feature>
<gene>
    <name evidence="9" type="ORF">ATL39_2931</name>
</gene>
<organism evidence="9 10">
    <name type="scientific">Sinobaca qinghaiensis</name>
    <dbReference type="NCBI Taxonomy" id="342944"/>
    <lineage>
        <taxon>Bacteria</taxon>
        <taxon>Bacillati</taxon>
        <taxon>Bacillota</taxon>
        <taxon>Bacilli</taxon>
        <taxon>Bacillales</taxon>
        <taxon>Sporolactobacillaceae</taxon>
        <taxon>Sinobaca</taxon>
    </lineage>
</organism>
<dbReference type="PANTHER" id="PTHR30532:SF26">
    <property type="entry name" value="IRON(3+)-HYDROXAMATE-BINDING PROTEIN FHUD"/>
    <property type="match status" value="1"/>
</dbReference>